<dbReference type="SUPFAM" id="SSF53218">
    <property type="entry name" value="Molybdenum cofactor biosynthesis proteins"/>
    <property type="match status" value="1"/>
</dbReference>
<dbReference type="AlphaFoldDB" id="A0A9P7VE12"/>
<dbReference type="InterPro" id="IPR001453">
    <property type="entry name" value="MoaB/Mog_dom"/>
</dbReference>
<evidence type="ECO:0000313" key="3">
    <source>
        <dbReference type="Proteomes" id="UP000790833"/>
    </source>
</evidence>
<dbReference type="Gene3D" id="3.40.980.10">
    <property type="entry name" value="MoaB/Mog-like domain"/>
    <property type="match status" value="1"/>
</dbReference>
<dbReference type="PANTHER" id="PTHR47675">
    <property type="entry name" value="MOLYBDOPTERIN BINDING DOMAIN PROTEIN (AFU_ORTHOLOGUE AFUA_5G11210)"/>
    <property type="match status" value="1"/>
</dbReference>
<dbReference type="GO" id="GO:0042726">
    <property type="term" value="P:flavin-containing compound metabolic process"/>
    <property type="evidence" value="ECO:0007669"/>
    <property type="project" value="TreeGrafter"/>
</dbReference>
<dbReference type="SMART" id="SM00852">
    <property type="entry name" value="MoCF_biosynth"/>
    <property type="match status" value="1"/>
</dbReference>
<sequence length="280" mass="31161">MTLPRIRNAGCLVIGDEVLNGKIHDINSFEFAKFCFNNLSIPLKRTIVCSDDKDDIIDSLNNLRKSCDIIITSGGIGSTHDDVTYEAIATAFNTTVSLHQPTVDRINRIIGKDYFANHTTNQLLAFNRMATLPLTCEPHYVDDSLWVPIVGMENQVYILPGVPHLFLKLLSGLEPILKPRIISLGFTRSYIKTRTGESRLAPFLTGLQQNVDKKYGIGTIKLGSYPHLKWKINTISIIGNSEVPEKDIEQLISQIIEGVGGDAQQINALEEDRLSTQEPN</sequence>
<proteinExistence type="predicted"/>
<dbReference type="GO" id="GO:0047884">
    <property type="term" value="F:FAD diphosphatase activity"/>
    <property type="evidence" value="ECO:0007669"/>
    <property type="project" value="TreeGrafter"/>
</dbReference>
<evidence type="ECO:0000259" key="1">
    <source>
        <dbReference type="SMART" id="SM00852"/>
    </source>
</evidence>
<dbReference type="EMBL" id="JAHMUF010000001">
    <property type="protein sequence ID" value="KAG7196104.1"/>
    <property type="molecule type" value="Genomic_DNA"/>
</dbReference>
<feature type="domain" description="MoaB/Mog" evidence="1">
    <location>
        <begin position="10"/>
        <end position="180"/>
    </location>
</feature>
<accession>A0A9P7VE12</accession>
<dbReference type="InterPro" id="IPR036425">
    <property type="entry name" value="MoaB/Mog-like_dom_sf"/>
</dbReference>
<dbReference type="GeneID" id="66113490"/>
<protein>
    <recommendedName>
        <fullName evidence="1">MoaB/Mog domain-containing protein</fullName>
    </recommendedName>
</protein>
<dbReference type="OrthoDB" id="448496at2759"/>
<dbReference type="PANTHER" id="PTHR47675:SF1">
    <property type="entry name" value="MOLYBDOPTERIN BINDING DOMAIN PROTEIN (AFU_ORTHOLOGUE AFUA_5G11210)"/>
    <property type="match status" value="1"/>
</dbReference>
<reference evidence="2" key="1">
    <citation type="submission" date="2021-03" db="EMBL/GenBank/DDBJ databases">
        <authorList>
            <person name="Palmer J.M."/>
        </authorList>
    </citation>
    <scope>NUCLEOTIDE SEQUENCE</scope>
    <source>
        <strain evidence="2">ARV_011</strain>
    </source>
</reference>
<gene>
    <name evidence="2" type="ORF">KQ657_000116</name>
</gene>
<keyword evidence="3" id="KW-1185">Reference proteome</keyword>
<dbReference type="Pfam" id="PF00994">
    <property type="entry name" value="MoCF_biosynth"/>
    <property type="match status" value="1"/>
</dbReference>
<name>A0A9P7VE12_9ASCO</name>
<dbReference type="Proteomes" id="UP000790833">
    <property type="component" value="Unassembled WGS sequence"/>
</dbReference>
<comment type="caution">
    <text evidence="2">The sequence shown here is derived from an EMBL/GenBank/DDBJ whole genome shotgun (WGS) entry which is preliminary data.</text>
</comment>
<dbReference type="RefSeq" id="XP_043051649.1">
    <property type="nucleotide sequence ID" value="XM_043190972.1"/>
</dbReference>
<organism evidence="2 3">
    <name type="scientific">Scheffersomyces spartinae</name>
    <dbReference type="NCBI Taxonomy" id="45513"/>
    <lineage>
        <taxon>Eukaryota</taxon>
        <taxon>Fungi</taxon>
        <taxon>Dikarya</taxon>
        <taxon>Ascomycota</taxon>
        <taxon>Saccharomycotina</taxon>
        <taxon>Pichiomycetes</taxon>
        <taxon>Debaryomycetaceae</taxon>
        <taxon>Scheffersomyces</taxon>
    </lineage>
</organism>
<evidence type="ECO:0000313" key="2">
    <source>
        <dbReference type="EMBL" id="KAG7196104.1"/>
    </source>
</evidence>